<protein>
    <recommendedName>
        <fullName evidence="1">PPM-type phosphatase domain-containing protein</fullName>
    </recommendedName>
</protein>
<dbReference type="Pfam" id="PF00481">
    <property type="entry name" value="PP2C"/>
    <property type="match status" value="1"/>
</dbReference>
<dbReference type="OrthoDB" id="420076at2759"/>
<accession>W4FAW6</accession>
<proteinExistence type="predicted"/>
<dbReference type="PROSITE" id="PS51746">
    <property type="entry name" value="PPM_2"/>
    <property type="match status" value="1"/>
</dbReference>
<dbReference type="InterPro" id="IPR001932">
    <property type="entry name" value="PPM-type_phosphatase-like_dom"/>
</dbReference>
<dbReference type="GO" id="GO:0004722">
    <property type="term" value="F:protein serine/threonine phosphatase activity"/>
    <property type="evidence" value="ECO:0007669"/>
    <property type="project" value="InterPro"/>
</dbReference>
<dbReference type="SUPFAM" id="SSF81606">
    <property type="entry name" value="PP2C-like"/>
    <property type="match status" value="1"/>
</dbReference>
<dbReference type="STRING" id="112090.W4FAW6"/>
<dbReference type="EMBL" id="KI913511">
    <property type="protein sequence ID" value="ETV63868.1"/>
    <property type="molecule type" value="Genomic_DNA"/>
</dbReference>
<gene>
    <name evidence="2" type="ORF">H257_19192</name>
</gene>
<dbReference type="Gene3D" id="3.60.40.10">
    <property type="entry name" value="PPM-type phosphatase domain"/>
    <property type="match status" value="1"/>
</dbReference>
<dbReference type="GeneID" id="20821188"/>
<evidence type="ECO:0000313" key="2">
    <source>
        <dbReference type="EMBL" id="ETV63868.1"/>
    </source>
</evidence>
<dbReference type="PROSITE" id="PS51257">
    <property type="entry name" value="PROKAR_LIPOPROTEIN"/>
    <property type="match status" value="1"/>
</dbReference>
<dbReference type="SMART" id="SM00332">
    <property type="entry name" value="PP2Cc"/>
    <property type="match status" value="1"/>
</dbReference>
<name>W4FAW6_APHAT</name>
<dbReference type="AlphaFoldDB" id="W4FAW6"/>
<organism evidence="2">
    <name type="scientific">Aphanomyces astaci</name>
    <name type="common">Crayfish plague agent</name>
    <dbReference type="NCBI Taxonomy" id="112090"/>
    <lineage>
        <taxon>Eukaryota</taxon>
        <taxon>Sar</taxon>
        <taxon>Stramenopiles</taxon>
        <taxon>Oomycota</taxon>
        <taxon>Saprolegniomycetes</taxon>
        <taxon>Saprolegniales</taxon>
        <taxon>Verrucalvaceae</taxon>
        <taxon>Aphanomyces</taxon>
    </lineage>
</organism>
<dbReference type="InterPro" id="IPR036457">
    <property type="entry name" value="PPM-type-like_dom_sf"/>
</dbReference>
<dbReference type="InterPro" id="IPR015655">
    <property type="entry name" value="PP2C"/>
</dbReference>
<dbReference type="RefSeq" id="XP_009846637.1">
    <property type="nucleotide sequence ID" value="XM_009848335.1"/>
</dbReference>
<sequence length="386" mass="41568">MYATQPRAILLRWLDGSMKIAAVVAILMAWTSCTEQSCFANGQRSTDERSPLNFDLVESFVLASPVASVHRYTAVSYAANDPNEDRYVVQVDSDAVFASVLDGHGGWEVAEYVNKHLVNNAATLLGNASSNNFAHIASSLSSAFVATDDALRARLLLAFQSGHGKANRVGACTMLAYAKGSTLVVANAGDVRAVLASTDASGGLVATPLSTDHNAKHVSEQNRLTEKHPNESNVVVCRSPESCRVKGILQPTRALGDFAFKYEEFNTLHASFQNGGDGLFIPQPYTPPYILAVPEIQVHTLTDADQFLILGSDGLWGDLSNEEAVKIVADYASRGEHDLAAQALVYEVIAKNAEGLNATWAEITNLVPGRERRSVHDDTAVVVLFF</sequence>
<dbReference type="PANTHER" id="PTHR47992">
    <property type="entry name" value="PROTEIN PHOSPHATASE"/>
    <property type="match status" value="1"/>
</dbReference>
<evidence type="ECO:0000259" key="1">
    <source>
        <dbReference type="PROSITE" id="PS51746"/>
    </source>
</evidence>
<feature type="domain" description="PPM-type phosphatase" evidence="1">
    <location>
        <begin position="69"/>
        <end position="386"/>
    </location>
</feature>
<dbReference type="CDD" id="cd00143">
    <property type="entry name" value="PP2Cc"/>
    <property type="match status" value="1"/>
</dbReference>
<dbReference type="VEuPathDB" id="FungiDB:H257_19192"/>
<reference evidence="2" key="1">
    <citation type="submission" date="2013-12" db="EMBL/GenBank/DDBJ databases">
        <title>The Genome Sequence of Aphanomyces astaci APO3.</title>
        <authorList>
            <consortium name="The Broad Institute Genomics Platform"/>
            <person name="Russ C."/>
            <person name="Tyler B."/>
            <person name="van West P."/>
            <person name="Dieguez-Uribeondo J."/>
            <person name="Young S.K."/>
            <person name="Zeng Q."/>
            <person name="Gargeya S."/>
            <person name="Fitzgerald M."/>
            <person name="Abouelleil A."/>
            <person name="Alvarado L."/>
            <person name="Chapman S.B."/>
            <person name="Gainer-Dewar J."/>
            <person name="Goldberg J."/>
            <person name="Griggs A."/>
            <person name="Gujja S."/>
            <person name="Hansen M."/>
            <person name="Howarth C."/>
            <person name="Imamovic A."/>
            <person name="Ireland A."/>
            <person name="Larimer J."/>
            <person name="McCowan C."/>
            <person name="Murphy C."/>
            <person name="Pearson M."/>
            <person name="Poon T.W."/>
            <person name="Priest M."/>
            <person name="Roberts A."/>
            <person name="Saif S."/>
            <person name="Shea T."/>
            <person name="Sykes S."/>
            <person name="Wortman J."/>
            <person name="Nusbaum C."/>
            <person name="Birren B."/>
        </authorList>
    </citation>
    <scope>NUCLEOTIDE SEQUENCE [LARGE SCALE GENOMIC DNA]</scope>
    <source>
        <strain evidence="2">APO3</strain>
    </source>
</reference>